<dbReference type="GO" id="GO:0055075">
    <property type="term" value="P:potassium ion homeostasis"/>
    <property type="evidence" value="ECO:0007669"/>
    <property type="project" value="TreeGrafter"/>
</dbReference>
<dbReference type="Pfam" id="PF03522">
    <property type="entry name" value="SLC12"/>
    <property type="match status" value="2"/>
</dbReference>
<feature type="compositionally biased region" description="Low complexity" evidence="5">
    <location>
        <begin position="432"/>
        <end position="444"/>
    </location>
</feature>
<organism evidence="7">
    <name type="scientific">Tetraodon nigroviridis</name>
    <name type="common">Spotted green pufferfish</name>
    <name type="synonym">Chelonodon nigroviridis</name>
    <dbReference type="NCBI Taxonomy" id="99883"/>
    <lineage>
        <taxon>Eukaryota</taxon>
        <taxon>Metazoa</taxon>
        <taxon>Chordata</taxon>
        <taxon>Craniata</taxon>
        <taxon>Vertebrata</taxon>
        <taxon>Euteleostomi</taxon>
        <taxon>Actinopterygii</taxon>
        <taxon>Neopterygii</taxon>
        <taxon>Teleostei</taxon>
        <taxon>Neoteleostei</taxon>
        <taxon>Acanthomorphata</taxon>
        <taxon>Eupercaria</taxon>
        <taxon>Tetraodontiformes</taxon>
        <taxon>Tetradontoidea</taxon>
        <taxon>Tetraodontidae</taxon>
        <taxon>Tetraodon</taxon>
    </lineage>
</organism>
<evidence type="ECO:0000256" key="2">
    <source>
        <dbReference type="ARBA" id="ARBA00022692"/>
    </source>
</evidence>
<evidence type="ECO:0000256" key="5">
    <source>
        <dbReference type="SAM" id="MobiDB-lite"/>
    </source>
</evidence>
<feature type="domain" description="SLC12A transporter C-terminal" evidence="6">
    <location>
        <begin position="92"/>
        <end position="262"/>
    </location>
</feature>
<feature type="non-terminal residue" evidence="7">
    <location>
        <position position="1"/>
    </location>
</feature>
<reference evidence="7" key="2">
    <citation type="submission" date="2004-02" db="EMBL/GenBank/DDBJ databases">
        <authorList>
            <consortium name="Genoscope"/>
            <consortium name="Whitehead Institute Centre for Genome Research"/>
        </authorList>
    </citation>
    <scope>NUCLEOTIDE SEQUENCE</scope>
</reference>
<dbReference type="PANTHER" id="PTHR11827">
    <property type="entry name" value="SOLUTE CARRIER FAMILY 12, CATION COTRANSPORTERS"/>
    <property type="match status" value="1"/>
</dbReference>
<feature type="compositionally biased region" description="Low complexity" evidence="5">
    <location>
        <begin position="410"/>
        <end position="421"/>
    </location>
</feature>
<evidence type="ECO:0000256" key="1">
    <source>
        <dbReference type="ARBA" id="ARBA00004141"/>
    </source>
</evidence>
<dbReference type="GO" id="GO:0055064">
    <property type="term" value="P:chloride ion homeostasis"/>
    <property type="evidence" value="ECO:0007669"/>
    <property type="project" value="TreeGrafter"/>
</dbReference>
<comment type="caution">
    <text evidence="7">The sequence shown here is derived from an EMBL/GenBank/DDBJ whole genome shotgun (WGS) entry which is preliminary data.</text>
</comment>
<proteinExistence type="predicted"/>
<keyword evidence="3" id="KW-1133">Transmembrane helix</keyword>
<evidence type="ECO:0000259" key="6">
    <source>
        <dbReference type="Pfam" id="PF03522"/>
    </source>
</evidence>
<dbReference type="GO" id="GO:0008511">
    <property type="term" value="F:sodium:potassium:chloride symporter activity"/>
    <property type="evidence" value="ECO:0007669"/>
    <property type="project" value="TreeGrafter"/>
</dbReference>
<keyword evidence="2" id="KW-0812">Transmembrane</keyword>
<dbReference type="GO" id="GO:0006884">
    <property type="term" value="P:cell volume homeostasis"/>
    <property type="evidence" value="ECO:0007669"/>
    <property type="project" value="TreeGrafter"/>
</dbReference>
<dbReference type="OrthoDB" id="21589at2759"/>
<comment type="subcellular location">
    <subcellularLocation>
        <location evidence="1">Membrane</location>
        <topology evidence="1">Multi-pass membrane protein</topology>
    </subcellularLocation>
</comment>
<dbReference type="GO" id="GO:1990573">
    <property type="term" value="P:potassium ion import across plasma membrane"/>
    <property type="evidence" value="ECO:0007669"/>
    <property type="project" value="TreeGrafter"/>
</dbReference>
<feature type="region of interest" description="Disordered" evidence="5">
    <location>
        <begin position="403"/>
        <end position="444"/>
    </location>
</feature>
<sequence length="482" mass="54055">KALPIVLQGAGLSRLKPNVMLMGFKSDWRSDSPHAAHNYVAILQDAFDLQYGVCILRTKEGLDVSHSSQSHFNAAFDVGRESINTVSTHSSTPSTTSVLVPQPSTVFQKKQGKKTIDVYWLSDDGGLTLLLPYLLTRRRRWARCKVRVFVGGTVEKKETQKEEIVALIKKFRLGFNDVEVLPDIYQSPQPENVQRFENMLSDFRIDTNPKQDAATGLPRQQQQEPWLINDQDLETNKTKSLRQIRLNEVLHDYSRDAALIVIHAALAAAARSDSSTPASTLGQYPPVPAHHLPVPRPFGNQNPINDLPVNQNPAQNGAFLNPADANQNMRMNAQGGAVMEDEEDVEHDWLDWLYSAARVGILLMIVYFNSNLSRFLLVMGTLLLMYLHTTGWFPFRRQAHVEEPNQRQLPEIQPNQQNENQNTDRAEEVADGQTAAQAEGAEGQTTAVLVPPHRVSLMWTAWVFFKSFFSSLIPEGPQGMAN</sequence>
<feature type="region of interest" description="Disordered" evidence="5">
    <location>
        <begin position="275"/>
        <end position="296"/>
    </location>
</feature>
<evidence type="ECO:0000256" key="4">
    <source>
        <dbReference type="ARBA" id="ARBA00023136"/>
    </source>
</evidence>
<gene>
    <name evidence="7" type="ORF">GSTENG00009334001</name>
</gene>
<dbReference type="PANTHER" id="PTHR11827:SF9">
    <property type="entry name" value="SOLUTE CARRIER FAMILY 12 MEMBER 3"/>
    <property type="match status" value="1"/>
</dbReference>
<keyword evidence="4" id="KW-0472">Membrane</keyword>
<dbReference type="KEGG" id="tng:GSTEN00009334G001"/>
<dbReference type="EMBL" id="CAAE01011052">
    <property type="protein sequence ID" value="CAF93608.1"/>
    <property type="molecule type" value="Genomic_DNA"/>
</dbReference>
<dbReference type="AlphaFoldDB" id="Q4T0H4"/>
<dbReference type="InterPro" id="IPR004842">
    <property type="entry name" value="SLC12A_fam"/>
</dbReference>
<reference evidence="7" key="1">
    <citation type="journal article" date="2004" name="Nature">
        <title>Genome duplication in the teleost fish Tetraodon nigroviridis reveals the early vertebrate proto-karyotype.</title>
        <authorList>
            <person name="Jaillon O."/>
            <person name="Aury J.-M."/>
            <person name="Brunet F."/>
            <person name="Petit J.-L."/>
            <person name="Stange-Thomann N."/>
            <person name="Mauceli E."/>
            <person name="Bouneau L."/>
            <person name="Fischer C."/>
            <person name="Ozouf-Costaz C."/>
            <person name="Bernot A."/>
            <person name="Nicaud S."/>
            <person name="Jaffe D."/>
            <person name="Fisher S."/>
            <person name="Lutfalla G."/>
            <person name="Dossat C."/>
            <person name="Segurens B."/>
            <person name="Dasilva C."/>
            <person name="Salanoubat M."/>
            <person name="Levy M."/>
            <person name="Boudet N."/>
            <person name="Castellano S."/>
            <person name="Anthouard V."/>
            <person name="Jubin C."/>
            <person name="Castelli V."/>
            <person name="Katinka M."/>
            <person name="Vacherie B."/>
            <person name="Biemont C."/>
            <person name="Skalli Z."/>
            <person name="Cattolico L."/>
            <person name="Poulain J."/>
            <person name="De Berardinis V."/>
            <person name="Cruaud C."/>
            <person name="Duprat S."/>
            <person name="Brottier P."/>
            <person name="Coutanceau J.-P."/>
            <person name="Gouzy J."/>
            <person name="Parra G."/>
            <person name="Lardier G."/>
            <person name="Chapple C."/>
            <person name="McKernan K.J."/>
            <person name="McEwan P."/>
            <person name="Bosak S."/>
            <person name="Kellis M."/>
            <person name="Volff J.-N."/>
            <person name="Guigo R."/>
            <person name="Zody M.C."/>
            <person name="Mesirov J."/>
            <person name="Lindblad-Toh K."/>
            <person name="Birren B."/>
            <person name="Nusbaum C."/>
            <person name="Kahn D."/>
            <person name="Robinson-Rechavi M."/>
            <person name="Laudet V."/>
            <person name="Schachter V."/>
            <person name="Quetier F."/>
            <person name="Saurin W."/>
            <person name="Scarpelli C."/>
            <person name="Wincker P."/>
            <person name="Lander E.S."/>
            <person name="Weissenbach J."/>
            <person name="Roest Crollius H."/>
        </authorList>
    </citation>
    <scope>NUCLEOTIDE SEQUENCE [LARGE SCALE GENOMIC DNA]</scope>
</reference>
<feature type="domain" description="SLC12A transporter C-terminal" evidence="6">
    <location>
        <begin position="5"/>
        <end position="73"/>
    </location>
</feature>
<evidence type="ECO:0000256" key="3">
    <source>
        <dbReference type="ARBA" id="ARBA00022989"/>
    </source>
</evidence>
<protein>
    <submittedName>
        <fullName evidence="7">(spotted green pufferfish) hypothetical protein</fullName>
    </submittedName>
</protein>
<dbReference type="InterPro" id="IPR018491">
    <property type="entry name" value="SLC12_C"/>
</dbReference>
<dbReference type="GO" id="GO:0055078">
    <property type="term" value="P:sodium ion homeostasis"/>
    <property type="evidence" value="ECO:0007669"/>
    <property type="project" value="TreeGrafter"/>
</dbReference>
<name>Q4T0H4_TETNG</name>
<accession>Q4T0H4</accession>
<evidence type="ECO:0000313" key="7">
    <source>
        <dbReference type="EMBL" id="CAF93608.1"/>
    </source>
</evidence>
<dbReference type="GO" id="GO:0016324">
    <property type="term" value="C:apical plasma membrane"/>
    <property type="evidence" value="ECO:0007669"/>
    <property type="project" value="TreeGrafter"/>
</dbReference>